<organism evidence="1 2">
    <name type="scientific">Pseudobacteroides cellulosolvens ATCC 35603 = DSM 2933</name>
    <dbReference type="NCBI Taxonomy" id="398512"/>
    <lineage>
        <taxon>Bacteria</taxon>
        <taxon>Bacillati</taxon>
        <taxon>Bacillota</taxon>
        <taxon>Clostridia</taxon>
        <taxon>Eubacteriales</taxon>
        <taxon>Oscillospiraceae</taxon>
        <taxon>Pseudobacteroides</taxon>
    </lineage>
</organism>
<dbReference type="EMBL" id="LGTC01000001">
    <property type="protein sequence ID" value="KNY24849.1"/>
    <property type="molecule type" value="Genomic_DNA"/>
</dbReference>
<evidence type="ECO:0000313" key="2">
    <source>
        <dbReference type="Proteomes" id="UP000036923"/>
    </source>
</evidence>
<dbReference type="OrthoDB" id="2085631at2"/>
<keyword evidence="2" id="KW-1185">Reference proteome</keyword>
<comment type="caution">
    <text evidence="1">The sequence shown here is derived from an EMBL/GenBank/DDBJ whole genome shotgun (WGS) entry which is preliminary data.</text>
</comment>
<dbReference type="STRING" id="398512.Bccel_0106"/>
<dbReference type="eggNOG" id="ENOG502ZBD2">
    <property type="taxonomic scope" value="Bacteria"/>
</dbReference>
<accession>A0A0L6JGL4</accession>
<protein>
    <submittedName>
        <fullName evidence="1">Uncharacterized protein</fullName>
    </submittedName>
</protein>
<dbReference type="Proteomes" id="UP000036923">
    <property type="component" value="Unassembled WGS sequence"/>
</dbReference>
<proteinExistence type="predicted"/>
<dbReference type="AlphaFoldDB" id="A0A0L6JGL4"/>
<reference evidence="2" key="1">
    <citation type="submission" date="2015-07" db="EMBL/GenBank/DDBJ databases">
        <title>Near-Complete Genome Sequence of the Cellulolytic Bacterium Bacteroides (Pseudobacteroides) cellulosolvens ATCC 35603.</title>
        <authorList>
            <person name="Dassa B."/>
            <person name="Utturkar S.M."/>
            <person name="Klingeman D.M."/>
            <person name="Hurt R.A."/>
            <person name="Keller M."/>
            <person name="Xu J."/>
            <person name="Reddy Y.H.K."/>
            <person name="Borovok I."/>
            <person name="Grinberg I.R."/>
            <person name="Lamed R."/>
            <person name="Zhivin O."/>
            <person name="Bayer E.A."/>
            <person name="Brown S.D."/>
        </authorList>
    </citation>
    <scope>NUCLEOTIDE SEQUENCE [LARGE SCALE GENOMIC DNA]</scope>
    <source>
        <strain evidence="2">DSM 2933</strain>
    </source>
</reference>
<dbReference type="RefSeq" id="WP_036939443.1">
    <property type="nucleotide sequence ID" value="NZ_JQKC01000009.1"/>
</dbReference>
<sequence length="491" mass="54979">MGRTCAIYTEDSRLITPNWTITDKLNARTTLSFTLISIDNVNIGDTVFFEITQNSISVYKTYCKILTIDKYEAMPGRVFYNVSAVDDSSIADKRLIAAVAENMTAGDIVRNIILPVLSADGVIAGNVQDGPIIKKAVFNYIKCSEALDYLKDITQFNWNIIQEDAISLNFYERSTNKSPWILFDSVQHSNFKQKSDMTKYRNTQYIRGGKCKTATQTNETPSPKPDGDSRNFILRYPLAEKPVIEINLNGTGWTAINPAYIGVNGIDKNKKWYFAYNSNTITQDSTEAVLTPNDAVRITYKGLRDLFVKIDNPSEINNRKMIESSSGIYENIIKETSINDTDQAIQYAQALLEKYGEIKDTIDFNTNVPGLQVGQLLTVQKPLYGINSDFLIESITIRPDGPEEVIYSVHALDGAAVGGWEEFFKGLLKTDKEFVIAENEVIILLQNQSEISSFAGQTNIKVFSALYPSESLYPSENLYPNTAVSEVIIND</sequence>
<gene>
    <name evidence="1" type="ORF">Bccel_0106</name>
</gene>
<evidence type="ECO:0000313" key="1">
    <source>
        <dbReference type="EMBL" id="KNY24849.1"/>
    </source>
</evidence>
<name>A0A0L6JGL4_9FIRM</name>